<protein>
    <recommendedName>
        <fullName evidence="2">Histidine kinase/HSP90-like ATPase domain-containing protein</fullName>
    </recommendedName>
</protein>
<dbReference type="InterPro" id="IPR011990">
    <property type="entry name" value="TPR-like_helical_dom_sf"/>
</dbReference>
<dbReference type="Proteomes" id="UP000002297">
    <property type="component" value="Chromosome"/>
</dbReference>
<dbReference type="SMART" id="SM00387">
    <property type="entry name" value="HATPase_c"/>
    <property type="match status" value="1"/>
</dbReference>
<dbReference type="EMBL" id="CP002046">
    <property type="protein sequence ID" value="EAP86094.1"/>
    <property type="molecule type" value="Genomic_DNA"/>
</dbReference>
<sequence>MSAQENDKDLNNLFNAVTTIEVTPNALQNYFYKITDNYLLTEHRESFTGFFNYVESDLELMNSTVFKDHYYLFKARSYRLSNEFGKAFSSLNNISDKLSGFSKKDSVNYFVMYHLATTELGLFKQSINYAQIINSIDDIPSTREPGMAPDIYFLVSSDLSYNKLGDYKNAIRIAKSKFEKFKELYPKDYYFLFNRANNIGVYYNNYNKPDSALVYFNKAMSYLDYEGFNGSKSTDKYRSFVQGNVAQSYMLMEHYKEAIPLLEDDVEKSLDYFPYNALISSVLLAESHVKLNNVAKAERVLSRFDSISNATERLQNPEFRDKLFAIKAKIAEQKGNHVKAIEILNAQIKFRDSNKAAEKLEEAISLQSAFELEKKEAELLASKVKANEMEVTLNKRNYSIIGGLLLIILLACLLVWYRLNSLKQKAQNKEFKLLTETIAEKNKVINIALQEKDTLLKEIHHRVKNNLQVVSSLLSLQSNNISSTVVREALLDGQARVRSMALVHQRLYETDNYKDIVFNDYIGQLVQNLIATYRVDNKVEYTINSKEIVDIDIAVPLGLIINEVVTNTLKYSEKDVLRLSINFNEKNTNHYKLVISDNALGFNLEEVKKRKTLGLKLIEILVKQLEGNLDIDTSTKSPTTYTIEFPKTDK</sequence>
<dbReference type="eggNOG" id="COG0457">
    <property type="taxonomic scope" value="Bacteria"/>
</dbReference>
<dbReference type="Gene3D" id="3.30.565.10">
    <property type="entry name" value="Histidine kinase-like ATPase, C-terminal domain"/>
    <property type="match status" value="1"/>
</dbReference>
<evidence type="ECO:0000256" key="1">
    <source>
        <dbReference type="SAM" id="Phobius"/>
    </source>
</evidence>
<dbReference type="SUPFAM" id="SSF48452">
    <property type="entry name" value="TPR-like"/>
    <property type="match status" value="1"/>
</dbReference>
<evidence type="ECO:0000259" key="2">
    <source>
        <dbReference type="SMART" id="SM00387"/>
    </source>
</evidence>
<accession>A3UBU3</accession>
<feature type="domain" description="Histidine kinase/HSP90-like ATPase" evidence="2">
    <location>
        <begin position="552"/>
        <end position="649"/>
    </location>
</feature>
<keyword evidence="1" id="KW-1133">Transmembrane helix</keyword>
<dbReference type="Gene3D" id="1.25.40.10">
    <property type="entry name" value="Tetratricopeptide repeat domain"/>
    <property type="match status" value="1"/>
</dbReference>
<dbReference type="KEGG" id="cat:CA2559_08676"/>
<evidence type="ECO:0000313" key="4">
    <source>
        <dbReference type="Proteomes" id="UP000002297"/>
    </source>
</evidence>
<dbReference type="SUPFAM" id="SSF55874">
    <property type="entry name" value="ATPase domain of HSP90 chaperone/DNA topoisomerase II/histidine kinase"/>
    <property type="match status" value="1"/>
</dbReference>
<dbReference type="AlphaFoldDB" id="A3UBU3"/>
<name>A3UBU3_CROAH</name>
<keyword evidence="4" id="KW-1185">Reference proteome</keyword>
<evidence type="ECO:0000313" key="3">
    <source>
        <dbReference type="EMBL" id="EAP86094.1"/>
    </source>
</evidence>
<dbReference type="InterPro" id="IPR011495">
    <property type="entry name" value="Sig_transdc_His_kin_sub2_dim/P"/>
</dbReference>
<dbReference type="Pfam" id="PF02518">
    <property type="entry name" value="HATPase_c"/>
    <property type="match status" value="1"/>
</dbReference>
<dbReference type="HOGENOM" id="CLU_421352_0_0_10"/>
<reference evidence="3 4" key="1">
    <citation type="journal article" date="2010" name="J. Bacteriol.">
        <title>The complete genome sequence of Croceibacter atlanticus HTCC2559T.</title>
        <authorList>
            <person name="Oh H.M."/>
            <person name="Kang I."/>
            <person name="Ferriera S."/>
            <person name="Giovannoni S.J."/>
            <person name="Cho J.C."/>
        </authorList>
    </citation>
    <scope>NUCLEOTIDE SEQUENCE [LARGE SCALE GENOMIC DNA]</scope>
    <source>
        <strain evidence="4">ATCC BAA-628 / HTCC2559 / KCTC 12090</strain>
    </source>
</reference>
<keyword evidence="1" id="KW-0812">Transmembrane</keyword>
<organism evidence="3 4">
    <name type="scientific">Croceibacter atlanticus (strain ATCC BAA-628 / JCM 21780 / CIP 108009 / IAM 15332 / KCTC 12090 / HTCC2559)</name>
    <dbReference type="NCBI Taxonomy" id="216432"/>
    <lineage>
        <taxon>Bacteria</taxon>
        <taxon>Pseudomonadati</taxon>
        <taxon>Bacteroidota</taxon>
        <taxon>Flavobacteriia</taxon>
        <taxon>Flavobacteriales</taxon>
        <taxon>Flavobacteriaceae</taxon>
        <taxon>Croceibacter</taxon>
    </lineage>
</organism>
<dbReference type="InterPro" id="IPR036890">
    <property type="entry name" value="HATPase_C_sf"/>
</dbReference>
<proteinExistence type="predicted"/>
<feature type="transmembrane region" description="Helical" evidence="1">
    <location>
        <begin position="398"/>
        <end position="419"/>
    </location>
</feature>
<dbReference type="PANTHER" id="PTHR43065">
    <property type="entry name" value="SENSOR HISTIDINE KINASE"/>
    <property type="match status" value="1"/>
</dbReference>
<dbReference type="Pfam" id="PF07568">
    <property type="entry name" value="HisKA_2"/>
    <property type="match status" value="1"/>
</dbReference>
<dbReference type="STRING" id="216432.CA2559_08676"/>
<dbReference type="InterPro" id="IPR003594">
    <property type="entry name" value="HATPase_dom"/>
</dbReference>
<gene>
    <name evidence="3" type="ordered locus">CA2559_08676</name>
</gene>
<dbReference type="Gene3D" id="3.30.450.20">
    <property type="entry name" value="PAS domain"/>
    <property type="match status" value="1"/>
</dbReference>
<keyword evidence="1" id="KW-0472">Membrane</keyword>
<dbReference type="eggNOG" id="COG3920">
    <property type="taxonomic scope" value="Bacteria"/>
</dbReference>
<dbReference type="PANTHER" id="PTHR43065:SF23">
    <property type="entry name" value="SENSOR HISTIDINE KINASE PDTAS"/>
    <property type="match status" value="1"/>
</dbReference>